<evidence type="ECO:0000256" key="4">
    <source>
        <dbReference type="PROSITE-ProRule" id="PRU00335"/>
    </source>
</evidence>
<organism evidence="6 7">
    <name type="scientific">Micromonospora pattaloongensis</name>
    <dbReference type="NCBI Taxonomy" id="405436"/>
    <lineage>
        <taxon>Bacteria</taxon>
        <taxon>Bacillati</taxon>
        <taxon>Actinomycetota</taxon>
        <taxon>Actinomycetes</taxon>
        <taxon>Micromonosporales</taxon>
        <taxon>Micromonosporaceae</taxon>
        <taxon>Micromonospora</taxon>
    </lineage>
</organism>
<keyword evidence="1" id="KW-0805">Transcription regulation</keyword>
<dbReference type="Proteomes" id="UP000242415">
    <property type="component" value="Unassembled WGS sequence"/>
</dbReference>
<dbReference type="PANTHER" id="PTHR30055">
    <property type="entry name" value="HTH-TYPE TRANSCRIPTIONAL REGULATOR RUTR"/>
    <property type="match status" value="1"/>
</dbReference>
<dbReference type="Pfam" id="PF00440">
    <property type="entry name" value="TetR_N"/>
    <property type="match status" value="1"/>
</dbReference>
<dbReference type="SUPFAM" id="SSF46689">
    <property type="entry name" value="Homeodomain-like"/>
    <property type="match status" value="1"/>
</dbReference>
<dbReference type="PANTHER" id="PTHR30055:SF151">
    <property type="entry name" value="TRANSCRIPTIONAL REGULATORY PROTEIN"/>
    <property type="match status" value="1"/>
</dbReference>
<dbReference type="AlphaFoldDB" id="A0A1H3SQQ5"/>
<evidence type="ECO:0000313" key="6">
    <source>
        <dbReference type="EMBL" id="SDZ40413.1"/>
    </source>
</evidence>
<sequence length="207" mass="21727">MALADADGVAALSMRAVAQRLGLSSMALYPYVGSKDGLLDGLVDLLVADLVPTLPAGDGDGDWRERLRGLARAVRRIGHAHPGAYALMMGRPSTTPDAARLVELLYRALLDAGVPPPQVPRLERLLTTLVLGFVAAELNGRFASRHPDRGPAADAAELPAHAALDPELRAEVDWDAEFEADLDDGIRLIELTAATSAARAATPVAAG</sequence>
<dbReference type="EMBL" id="FNPH01000013">
    <property type="protein sequence ID" value="SDZ40413.1"/>
    <property type="molecule type" value="Genomic_DNA"/>
</dbReference>
<accession>A0A1H3SQQ5</accession>
<dbReference type="Pfam" id="PF02909">
    <property type="entry name" value="TetR_C_1"/>
    <property type="match status" value="1"/>
</dbReference>
<evidence type="ECO:0000256" key="1">
    <source>
        <dbReference type="ARBA" id="ARBA00023015"/>
    </source>
</evidence>
<dbReference type="GO" id="GO:0000976">
    <property type="term" value="F:transcription cis-regulatory region binding"/>
    <property type="evidence" value="ECO:0007669"/>
    <property type="project" value="TreeGrafter"/>
</dbReference>
<reference evidence="7" key="1">
    <citation type="submission" date="2016-10" db="EMBL/GenBank/DDBJ databases">
        <authorList>
            <person name="Varghese N."/>
            <person name="Submissions S."/>
        </authorList>
    </citation>
    <scope>NUCLEOTIDE SEQUENCE [LARGE SCALE GENOMIC DNA]</scope>
    <source>
        <strain evidence="7">DSM 45245</strain>
    </source>
</reference>
<dbReference type="InterPro" id="IPR004111">
    <property type="entry name" value="Repressor_TetR_C"/>
</dbReference>
<dbReference type="SUPFAM" id="SSF48498">
    <property type="entry name" value="Tetracyclin repressor-like, C-terminal domain"/>
    <property type="match status" value="1"/>
</dbReference>
<dbReference type="InterPro" id="IPR001647">
    <property type="entry name" value="HTH_TetR"/>
</dbReference>
<evidence type="ECO:0000259" key="5">
    <source>
        <dbReference type="PROSITE" id="PS50977"/>
    </source>
</evidence>
<dbReference type="GO" id="GO:0003700">
    <property type="term" value="F:DNA-binding transcription factor activity"/>
    <property type="evidence" value="ECO:0007669"/>
    <property type="project" value="TreeGrafter"/>
</dbReference>
<feature type="domain" description="HTH tetR-type" evidence="5">
    <location>
        <begin position="1"/>
        <end position="50"/>
    </location>
</feature>
<protein>
    <submittedName>
        <fullName evidence="6">Transcriptional regulator, TetR family</fullName>
    </submittedName>
</protein>
<gene>
    <name evidence="6" type="ORF">SAMN05444365_11373</name>
</gene>
<dbReference type="STRING" id="405436.SAMN05444365_11373"/>
<keyword evidence="3" id="KW-0804">Transcription</keyword>
<dbReference type="PROSITE" id="PS50977">
    <property type="entry name" value="HTH_TETR_2"/>
    <property type="match status" value="1"/>
</dbReference>
<dbReference type="InterPro" id="IPR009057">
    <property type="entry name" value="Homeodomain-like_sf"/>
</dbReference>
<dbReference type="InterPro" id="IPR050109">
    <property type="entry name" value="HTH-type_TetR-like_transc_reg"/>
</dbReference>
<evidence type="ECO:0000256" key="2">
    <source>
        <dbReference type="ARBA" id="ARBA00023125"/>
    </source>
</evidence>
<keyword evidence="2 4" id="KW-0238">DNA-binding</keyword>
<keyword evidence="7" id="KW-1185">Reference proteome</keyword>
<proteinExistence type="predicted"/>
<dbReference type="Gene3D" id="1.10.10.60">
    <property type="entry name" value="Homeodomain-like"/>
    <property type="match status" value="1"/>
</dbReference>
<dbReference type="InterPro" id="IPR036271">
    <property type="entry name" value="Tet_transcr_reg_TetR-rel_C_sf"/>
</dbReference>
<evidence type="ECO:0000256" key="3">
    <source>
        <dbReference type="ARBA" id="ARBA00023163"/>
    </source>
</evidence>
<dbReference type="GO" id="GO:0045892">
    <property type="term" value="P:negative regulation of DNA-templated transcription"/>
    <property type="evidence" value="ECO:0007669"/>
    <property type="project" value="InterPro"/>
</dbReference>
<dbReference type="Gene3D" id="1.10.357.10">
    <property type="entry name" value="Tetracycline Repressor, domain 2"/>
    <property type="match status" value="1"/>
</dbReference>
<evidence type="ECO:0000313" key="7">
    <source>
        <dbReference type="Proteomes" id="UP000242415"/>
    </source>
</evidence>
<name>A0A1H3SQQ5_9ACTN</name>
<feature type="DNA-binding region" description="H-T-H motif" evidence="4">
    <location>
        <begin position="13"/>
        <end position="32"/>
    </location>
</feature>